<sequence>MSGSANRNDTNSNAGQKSSFTGQKQDGPPCDKYGNACWWRIDDETGSYVPGGPPKTPGTKYLSNCEDSTTVPLYTGYTAIRSNSAPSEFSPMNPAYSSPYAPARYQGPPSFGQPTNPYYSSSTNPYFTAPFISPFLPITTFHGATSSGKPSCPPYPNTSASGSQGEKK</sequence>
<organism evidence="2 3">
    <name type="scientific">Ascobolus immersus RN42</name>
    <dbReference type="NCBI Taxonomy" id="1160509"/>
    <lineage>
        <taxon>Eukaryota</taxon>
        <taxon>Fungi</taxon>
        <taxon>Dikarya</taxon>
        <taxon>Ascomycota</taxon>
        <taxon>Pezizomycotina</taxon>
        <taxon>Pezizomycetes</taxon>
        <taxon>Pezizales</taxon>
        <taxon>Ascobolaceae</taxon>
        <taxon>Ascobolus</taxon>
    </lineage>
</organism>
<keyword evidence="3" id="KW-1185">Reference proteome</keyword>
<feature type="compositionally biased region" description="Polar residues" evidence="1">
    <location>
        <begin position="157"/>
        <end position="168"/>
    </location>
</feature>
<dbReference type="EMBL" id="ML119656">
    <property type="protein sequence ID" value="RPA84916.1"/>
    <property type="molecule type" value="Genomic_DNA"/>
</dbReference>
<reference evidence="2 3" key="1">
    <citation type="journal article" date="2018" name="Nat. Ecol. Evol.">
        <title>Pezizomycetes genomes reveal the molecular basis of ectomycorrhizal truffle lifestyle.</title>
        <authorList>
            <person name="Murat C."/>
            <person name="Payen T."/>
            <person name="Noel B."/>
            <person name="Kuo A."/>
            <person name="Morin E."/>
            <person name="Chen J."/>
            <person name="Kohler A."/>
            <person name="Krizsan K."/>
            <person name="Balestrini R."/>
            <person name="Da Silva C."/>
            <person name="Montanini B."/>
            <person name="Hainaut M."/>
            <person name="Levati E."/>
            <person name="Barry K.W."/>
            <person name="Belfiori B."/>
            <person name="Cichocki N."/>
            <person name="Clum A."/>
            <person name="Dockter R.B."/>
            <person name="Fauchery L."/>
            <person name="Guy J."/>
            <person name="Iotti M."/>
            <person name="Le Tacon F."/>
            <person name="Lindquist E.A."/>
            <person name="Lipzen A."/>
            <person name="Malagnac F."/>
            <person name="Mello A."/>
            <person name="Molinier V."/>
            <person name="Miyauchi S."/>
            <person name="Poulain J."/>
            <person name="Riccioni C."/>
            <person name="Rubini A."/>
            <person name="Sitrit Y."/>
            <person name="Splivallo R."/>
            <person name="Traeger S."/>
            <person name="Wang M."/>
            <person name="Zifcakova L."/>
            <person name="Wipf D."/>
            <person name="Zambonelli A."/>
            <person name="Paolocci F."/>
            <person name="Nowrousian M."/>
            <person name="Ottonello S."/>
            <person name="Baldrian P."/>
            <person name="Spatafora J.W."/>
            <person name="Henrissat B."/>
            <person name="Nagy L.G."/>
            <person name="Aury J.M."/>
            <person name="Wincker P."/>
            <person name="Grigoriev I.V."/>
            <person name="Bonfante P."/>
            <person name="Martin F.M."/>
        </authorList>
    </citation>
    <scope>NUCLEOTIDE SEQUENCE [LARGE SCALE GENOMIC DNA]</scope>
    <source>
        <strain evidence="2 3">RN42</strain>
    </source>
</reference>
<accession>A0A3N4IH11</accession>
<protein>
    <submittedName>
        <fullName evidence="2">Uncharacterized protein</fullName>
    </submittedName>
</protein>
<gene>
    <name evidence="2" type="ORF">BJ508DRAFT_373926</name>
</gene>
<name>A0A3N4IH11_ASCIM</name>
<dbReference type="Proteomes" id="UP000275078">
    <property type="component" value="Unassembled WGS sequence"/>
</dbReference>
<feature type="compositionally biased region" description="Polar residues" evidence="1">
    <location>
        <begin position="1"/>
        <end position="24"/>
    </location>
</feature>
<dbReference type="AlphaFoldDB" id="A0A3N4IH11"/>
<evidence type="ECO:0000256" key="1">
    <source>
        <dbReference type="SAM" id="MobiDB-lite"/>
    </source>
</evidence>
<evidence type="ECO:0000313" key="3">
    <source>
        <dbReference type="Proteomes" id="UP000275078"/>
    </source>
</evidence>
<feature type="region of interest" description="Disordered" evidence="1">
    <location>
        <begin position="144"/>
        <end position="168"/>
    </location>
</feature>
<feature type="region of interest" description="Disordered" evidence="1">
    <location>
        <begin position="1"/>
        <end position="30"/>
    </location>
</feature>
<evidence type="ECO:0000313" key="2">
    <source>
        <dbReference type="EMBL" id="RPA84916.1"/>
    </source>
</evidence>
<proteinExistence type="predicted"/>